<feature type="chain" id="PRO_5012295295" evidence="1">
    <location>
        <begin position="32"/>
        <end position="460"/>
    </location>
</feature>
<dbReference type="STRING" id="1893.SAMN02787144_100437"/>
<dbReference type="PANTHER" id="PTHR43649:SF16">
    <property type="entry name" value="SUGAR-BINDING LIPOPROTEIN"/>
    <property type="match status" value="1"/>
</dbReference>
<name>A0A1K1XZZ7_STRAR</name>
<sequence length="460" mass="49159">MRPSLRIALTGVTAGALVSVLASCSGSGSDAAGDGTVTITVSGRPPATNAAALKTFDARVAEFQKANPKIKIKTNEYQYDQQSFQTKVGGGTLETIVRVPLTEMSGLIKRRQIADLTADFKTLKHSEDFNDVALGPAKGVDGKLYGIPTEEYALGLVYNRDLFEKAGLDPDKPPASWSEVRTAAKAISEKTDATGYAQMTKENTGGWMLTAMAYSFGDSMQEQSGGKWANTFERPGSGAEKALKALKDMRWTDDSMGKNQLRNITDMEKDFSAGKIGMTIAGPSMVGHYIQQYKGDPKTIGLGAMPVDGTSKRTLAGGTIAVISPRATEQQREAAAKFIDFYYLSTKYDVGLAEKDAVVKKKDGAAIGVPTVPFYKPAIADPVQAAVDKQANVPIGNFAPYSSTLGDYELAIEPPVEAQNVYKALDSAVQAVLTRQDADPAEQLKKAAAQVKSQVERAQN</sequence>
<evidence type="ECO:0000256" key="1">
    <source>
        <dbReference type="SAM" id="SignalP"/>
    </source>
</evidence>
<dbReference type="Proteomes" id="UP000181909">
    <property type="component" value="Unassembled WGS sequence"/>
</dbReference>
<reference evidence="2 3" key="1">
    <citation type="submission" date="2016-11" db="EMBL/GenBank/DDBJ databases">
        <authorList>
            <person name="Jaros S."/>
            <person name="Januszkiewicz K."/>
            <person name="Wedrychowicz H."/>
        </authorList>
    </citation>
    <scope>NUCLEOTIDE SEQUENCE [LARGE SCALE GENOMIC DNA]</scope>
    <source>
        <strain evidence="2 3">OK807</strain>
    </source>
</reference>
<dbReference type="RefSeq" id="WP_072484628.1">
    <property type="nucleotide sequence ID" value="NZ_CP108276.1"/>
</dbReference>
<dbReference type="InterPro" id="IPR006059">
    <property type="entry name" value="SBP"/>
</dbReference>
<dbReference type="Gene3D" id="3.40.190.10">
    <property type="entry name" value="Periplasmic binding protein-like II"/>
    <property type="match status" value="1"/>
</dbReference>
<gene>
    <name evidence="2" type="ORF">SAMN02787144_100437</name>
</gene>
<keyword evidence="1" id="KW-0732">Signal</keyword>
<organism evidence="2 3">
    <name type="scientific">Streptomyces atratus</name>
    <dbReference type="NCBI Taxonomy" id="1893"/>
    <lineage>
        <taxon>Bacteria</taxon>
        <taxon>Bacillati</taxon>
        <taxon>Actinomycetota</taxon>
        <taxon>Actinomycetes</taxon>
        <taxon>Kitasatosporales</taxon>
        <taxon>Streptomycetaceae</taxon>
        <taxon>Streptomyces</taxon>
    </lineage>
</organism>
<dbReference type="PANTHER" id="PTHR43649">
    <property type="entry name" value="ARABINOSE-BINDING PROTEIN-RELATED"/>
    <property type="match status" value="1"/>
</dbReference>
<evidence type="ECO:0000313" key="3">
    <source>
        <dbReference type="Proteomes" id="UP000181909"/>
    </source>
</evidence>
<protein>
    <submittedName>
        <fullName evidence="2">ABC-type glycerol-3-phosphate transport system, substrate-binding protein</fullName>
    </submittedName>
</protein>
<feature type="signal peptide" evidence="1">
    <location>
        <begin position="1"/>
        <end position="31"/>
    </location>
</feature>
<dbReference type="PROSITE" id="PS51257">
    <property type="entry name" value="PROKAR_LIPOPROTEIN"/>
    <property type="match status" value="1"/>
</dbReference>
<dbReference type="EMBL" id="FPJO01000004">
    <property type="protein sequence ID" value="SFX55329.1"/>
    <property type="molecule type" value="Genomic_DNA"/>
</dbReference>
<proteinExistence type="predicted"/>
<dbReference type="InterPro" id="IPR050490">
    <property type="entry name" value="Bact_solute-bd_prot1"/>
</dbReference>
<evidence type="ECO:0000313" key="2">
    <source>
        <dbReference type="EMBL" id="SFX55329.1"/>
    </source>
</evidence>
<accession>A0A1K1XZZ7</accession>
<dbReference type="SUPFAM" id="SSF53850">
    <property type="entry name" value="Periplasmic binding protein-like II"/>
    <property type="match status" value="1"/>
</dbReference>
<dbReference type="Pfam" id="PF01547">
    <property type="entry name" value="SBP_bac_1"/>
    <property type="match status" value="1"/>
</dbReference>
<dbReference type="AlphaFoldDB" id="A0A1K1XZZ7"/>